<evidence type="ECO:0000256" key="1">
    <source>
        <dbReference type="SAM" id="Phobius"/>
    </source>
</evidence>
<dbReference type="RefSeq" id="WP_194931802.1">
    <property type="nucleotide sequence ID" value="NZ_JADLZT010000007.1"/>
</dbReference>
<dbReference type="Proteomes" id="UP001429984">
    <property type="component" value="Unassembled WGS sequence"/>
</dbReference>
<keyword evidence="1" id="KW-0812">Transmembrane</keyword>
<dbReference type="EMBL" id="JADLZT010000007">
    <property type="protein sequence ID" value="MBF6025205.1"/>
    <property type="molecule type" value="Genomic_DNA"/>
</dbReference>
<gene>
    <name evidence="2" type="ORF">IU514_14320</name>
</gene>
<comment type="caution">
    <text evidence="2">The sequence shown here is derived from an EMBL/GenBank/DDBJ whole genome shotgun (WGS) entry which is preliminary data.</text>
</comment>
<evidence type="ECO:0000313" key="3">
    <source>
        <dbReference type="Proteomes" id="UP001429984"/>
    </source>
</evidence>
<keyword evidence="1" id="KW-0472">Membrane</keyword>
<keyword evidence="1" id="KW-1133">Transmembrane helix</keyword>
<reference evidence="2 3" key="1">
    <citation type="submission" date="2020-11" db="EMBL/GenBank/DDBJ databases">
        <title>Draft Genome Sequence and Secondary Metabolite Biosynthetic Potential of the Lysobacter niastensis Type strain DSM 18481.</title>
        <authorList>
            <person name="Turrini P."/>
            <person name="Artuso I."/>
            <person name="Tescari M."/>
            <person name="Lugli G.A."/>
            <person name="Frangipani E."/>
            <person name="Ventura M."/>
            <person name="Visca P."/>
        </authorList>
    </citation>
    <scope>NUCLEOTIDE SEQUENCE [LARGE SCALE GENOMIC DNA]</scope>
    <source>
        <strain evidence="2 3">DSM 18481</strain>
    </source>
</reference>
<keyword evidence="3" id="KW-1185">Reference proteome</keyword>
<sequence>MLSGIVTIALLLIFLAGWWWAWSPRRRGDFDAAAQLPLQDQHEPAQDMRKEKQP</sequence>
<dbReference type="InterPro" id="IPR008621">
    <property type="entry name" value="Cbb3-typ_cyt_oxidase_comp"/>
</dbReference>
<organism evidence="2 3">
    <name type="scientific">Lysobacter niastensis</name>
    <dbReference type="NCBI Taxonomy" id="380629"/>
    <lineage>
        <taxon>Bacteria</taxon>
        <taxon>Pseudomonadati</taxon>
        <taxon>Pseudomonadota</taxon>
        <taxon>Gammaproteobacteria</taxon>
        <taxon>Lysobacterales</taxon>
        <taxon>Lysobacteraceae</taxon>
        <taxon>Lysobacter</taxon>
    </lineage>
</organism>
<protein>
    <submittedName>
        <fullName evidence="2">CcoQ/FixQ family Cbb3-type cytochrome c oxidase assembly chaperone</fullName>
    </submittedName>
</protein>
<dbReference type="Pfam" id="PF05545">
    <property type="entry name" value="FixQ"/>
    <property type="match status" value="1"/>
</dbReference>
<name>A0ABS0B884_9GAMM</name>
<evidence type="ECO:0000313" key="2">
    <source>
        <dbReference type="EMBL" id="MBF6025205.1"/>
    </source>
</evidence>
<dbReference type="CDD" id="cd01324">
    <property type="entry name" value="cbb3_Oxidase_CcoQ"/>
    <property type="match status" value="1"/>
</dbReference>
<feature type="transmembrane region" description="Helical" evidence="1">
    <location>
        <begin position="6"/>
        <end position="22"/>
    </location>
</feature>
<accession>A0ABS0B884</accession>
<proteinExistence type="predicted"/>